<dbReference type="Gene3D" id="1.10.10.160">
    <property type="match status" value="1"/>
</dbReference>
<dbReference type="InterPro" id="IPR041500">
    <property type="entry name" value="RecC_C"/>
</dbReference>
<dbReference type="GO" id="GO:0004386">
    <property type="term" value="F:helicase activity"/>
    <property type="evidence" value="ECO:0007669"/>
    <property type="project" value="UniProtKB-KW"/>
</dbReference>
<keyword evidence="5" id="KW-0347">Helicase</keyword>
<dbReference type="Pfam" id="PF04257">
    <property type="entry name" value="Exonuc_V_gamma"/>
    <property type="match status" value="1"/>
</dbReference>
<accession>A0A3B0W1H3</accession>
<dbReference type="InterPro" id="IPR006697">
    <property type="entry name" value="RecC"/>
</dbReference>
<dbReference type="PANTHER" id="PTHR30591">
    <property type="entry name" value="RECBCD ENZYME SUBUNIT RECC"/>
    <property type="match status" value="1"/>
</dbReference>
<dbReference type="PIRSF" id="PIRSF000980">
    <property type="entry name" value="RecC"/>
    <property type="match status" value="1"/>
</dbReference>
<keyword evidence="2" id="KW-0547">Nucleotide-binding</keyword>
<dbReference type="GO" id="GO:0008854">
    <property type="term" value="F:exodeoxyribonuclease V activity"/>
    <property type="evidence" value="ECO:0007669"/>
    <property type="project" value="UniProtKB-EC"/>
</dbReference>
<keyword evidence="6" id="KW-0269">Exonuclease</keyword>
<dbReference type="SUPFAM" id="SSF52540">
    <property type="entry name" value="P-loop containing nucleoside triphosphate hydrolases"/>
    <property type="match status" value="2"/>
</dbReference>
<dbReference type="AlphaFoldDB" id="A0A3B0W1H3"/>
<dbReference type="HAMAP" id="MF_01486">
    <property type="entry name" value="RecC"/>
    <property type="match status" value="1"/>
</dbReference>
<dbReference type="NCBIfam" id="TIGR01450">
    <property type="entry name" value="recC"/>
    <property type="match status" value="1"/>
</dbReference>
<dbReference type="GO" id="GO:0003677">
    <property type="term" value="F:DNA binding"/>
    <property type="evidence" value="ECO:0007669"/>
    <property type="project" value="UniProtKB-KW"/>
</dbReference>
<dbReference type="SUPFAM" id="SSF52980">
    <property type="entry name" value="Restriction endonuclease-like"/>
    <property type="match status" value="1"/>
</dbReference>
<dbReference type="InterPro" id="IPR027417">
    <property type="entry name" value="P-loop_NTPase"/>
</dbReference>
<evidence type="ECO:0000259" key="10">
    <source>
        <dbReference type="Pfam" id="PF17946"/>
    </source>
</evidence>
<dbReference type="GO" id="GO:0006281">
    <property type="term" value="P:DNA repair"/>
    <property type="evidence" value="ECO:0007669"/>
    <property type="project" value="UniProtKB-KW"/>
</dbReference>
<dbReference type="GO" id="GO:0006310">
    <property type="term" value="P:DNA recombination"/>
    <property type="evidence" value="ECO:0007669"/>
    <property type="project" value="TreeGrafter"/>
</dbReference>
<sequence length="1067" mass="119170">MIKLHQSNRLERLLALLCAVLDAPPADPLAPEMIVVQNPGMARWLAQQIALQTGIAANFVFPLPARFAWQVFASQLGELPEQASFERPVMQWRILALLPELCRGRRFAEVAGYLRDDRDGRKAFQLAGRLSDLFDQYLVFRPEMLIEWEEGRDEQWQAELWRRLTASNRRHRARLVHDFRELRQRGGLSPAGLPRRVCFFGISSLAPVYLELVDAVSALTEVHLLHLSPCRHYWGDLASAGEMARKRAAWRRRQKTDVSEYFEAGNPLLASLGTVGREFFRQLVDLQVQENEQYVKPAGRSLLARLQGDILDLVDRTEPGRDPLPLAAADRSIQFHVCHSPLREIEVLHDRLLDLFAAGTDLKPADILVMAPDIETYAPAVAAVFGAAAAEKRIPWSLADRAFREEQSLAGTFLFLLDLPTNRCAAPAVLSLLETPAVRRRFAVAEEEPARIRAWLRESGIRWGLDAGHRRELGLEMSGLHTWAFGLDRLLLGYITGDGELYQGIAPCAAATGGETALLGRLAEFLDRLRDWHGRLREARSAGDWTELLLRLLDDFFAPAGDEDEQDALPGLRETIVNCLGQCQRAGFTGLLSPVVIKDCLEQALSAPSPGQAFLSGRVTFCNMVPMRSVPFRVIWLLGMNDSDYPRNQRPAAFDLMASAPRPGDRNRRNDDRYLFLEALLSARQVLAVSRVGRDRRDNSVRPPSVVVAELQDYIDRSFSSDSGSPCRQLTVEHPLQPFSPRCFDGSPGRASYAEQWLPVPGPEPPPFLSSPLPAAGEEQRRVAVRELVRFWSHPVRFFLQERLGLRLRAADELLPENEPFMAEPLQRYALGQAALAAVLAGQGDEEQLQWLQATGALPHGSFGVNLFRELARLSAGLAATITPLLADPVGALDVAAEIDGFQLSGRLGGLYGGGCVRYRAARLKGRDLLSLWLQHLVLNLLAPRQCALKSCHVATDRTVWLRPVADPRSELRQLLDLYRQGLDEPLRFYPETSRAWLEAWRAGKGREAETAKKTWTGGFRRPGEGEDPAYRIAFRGDHPLESPFPALAQAVFGPLFAHLEDDDADL</sequence>
<evidence type="ECO:0000256" key="4">
    <source>
        <dbReference type="ARBA" id="ARBA00022801"/>
    </source>
</evidence>
<proteinExistence type="inferred from homology"/>
<organism evidence="11">
    <name type="scientific">hydrothermal vent metagenome</name>
    <dbReference type="NCBI Taxonomy" id="652676"/>
    <lineage>
        <taxon>unclassified sequences</taxon>
        <taxon>metagenomes</taxon>
        <taxon>ecological metagenomes</taxon>
    </lineage>
</organism>
<dbReference type="EC" id="3.1.11.5" evidence="11"/>
<evidence type="ECO:0000256" key="3">
    <source>
        <dbReference type="ARBA" id="ARBA00022763"/>
    </source>
</evidence>
<dbReference type="Gene3D" id="1.10.10.990">
    <property type="match status" value="1"/>
</dbReference>
<evidence type="ECO:0000256" key="8">
    <source>
        <dbReference type="ARBA" id="ARBA00023125"/>
    </source>
</evidence>
<reference evidence="11" key="1">
    <citation type="submission" date="2018-06" db="EMBL/GenBank/DDBJ databases">
        <authorList>
            <person name="Zhirakovskaya E."/>
        </authorList>
    </citation>
    <scope>NUCLEOTIDE SEQUENCE</scope>
</reference>
<evidence type="ECO:0000256" key="6">
    <source>
        <dbReference type="ARBA" id="ARBA00022839"/>
    </source>
</evidence>
<keyword evidence="8" id="KW-0238">DNA-binding</keyword>
<keyword evidence="3" id="KW-0227">DNA damage</keyword>
<dbReference type="InterPro" id="IPR013986">
    <property type="entry name" value="DExx_box_DNA_helicase_dom_sf"/>
</dbReference>
<evidence type="ECO:0000256" key="7">
    <source>
        <dbReference type="ARBA" id="ARBA00022840"/>
    </source>
</evidence>
<dbReference type="GO" id="GO:0005524">
    <property type="term" value="F:ATP binding"/>
    <property type="evidence" value="ECO:0007669"/>
    <property type="project" value="UniProtKB-KW"/>
</dbReference>
<protein>
    <submittedName>
        <fullName evidence="11">Exodeoxyribonuclease V gamma chain</fullName>
        <ecNumber evidence="11">3.1.11.5</ecNumber>
    </submittedName>
</protein>
<gene>
    <name evidence="11" type="ORF">MNBD_DELTA04-435</name>
</gene>
<dbReference type="GO" id="GO:0009338">
    <property type="term" value="C:exodeoxyribonuclease V complex"/>
    <property type="evidence" value="ECO:0007669"/>
    <property type="project" value="InterPro"/>
</dbReference>
<keyword evidence="1" id="KW-0540">Nuclease</keyword>
<dbReference type="Pfam" id="PF17946">
    <property type="entry name" value="RecC_C"/>
    <property type="match status" value="1"/>
</dbReference>
<evidence type="ECO:0000256" key="9">
    <source>
        <dbReference type="ARBA" id="ARBA00023204"/>
    </source>
</evidence>
<evidence type="ECO:0000256" key="1">
    <source>
        <dbReference type="ARBA" id="ARBA00022722"/>
    </source>
</evidence>
<feature type="domain" description="RecC C-terminal" evidence="10">
    <location>
        <begin position="781"/>
        <end position="1000"/>
    </location>
</feature>
<evidence type="ECO:0000256" key="2">
    <source>
        <dbReference type="ARBA" id="ARBA00022741"/>
    </source>
</evidence>
<dbReference type="PANTHER" id="PTHR30591:SF1">
    <property type="entry name" value="RECBCD ENZYME SUBUNIT RECC"/>
    <property type="match status" value="1"/>
</dbReference>
<evidence type="ECO:0000256" key="5">
    <source>
        <dbReference type="ARBA" id="ARBA00022806"/>
    </source>
</evidence>
<keyword evidence="7" id="KW-0067">ATP-binding</keyword>
<keyword evidence="9" id="KW-0234">DNA repair</keyword>
<dbReference type="InterPro" id="IPR011335">
    <property type="entry name" value="Restrct_endonuc-II-like"/>
</dbReference>
<name>A0A3B0W1H3_9ZZZZ</name>
<dbReference type="EMBL" id="UOEY01000041">
    <property type="protein sequence ID" value="VAW37444.1"/>
    <property type="molecule type" value="Genomic_DNA"/>
</dbReference>
<evidence type="ECO:0000313" key="11">
    <source>
        <dbReference type="EMBL" id="VAW37444.1"/>
    </source>
</evidence>
<dbReference type="Gene3D" id="3.40.50.10930">
    <property type="match status" value="1"/>
</dbReference>
<keyword evidence="4 11" id="KW-0378">Hydrolase</keyword>
<dbReference type="Gene3D" id="3.40.50.300">
    <property type="entry name" value="P-loop containing nucleotide triphosphate hydrolases"/>
    <property type="match status" value="2"/>
</dbReference>